<feature type="transmembrane region" description="Helical" evidence="6">
    <location>
        <begin position="53"/>
        <end position="76"/>
    </location>
</feature>
<feature type="transmembrane region" description="Helical" evidence="6">
    <location>
        <begin position="358"/>
        <end position="385"/>
    </location>
</feature>
<dbReference type="GO" id="GO:0005886">
    <property type="term" value="C:plasma membrane"/>
    <property type="evidence" value="ECO:0007669"/>
    <property type="project" value="UniProtKB-SubCell"/>
</dbReference>
<organism evidence="8 9">
    <name type="scientific">Aerophototrophica crusticola</name>
    <dbReference type="NCBI Taxonomy" id="1709002"/>
    <lineage>
        <taxon>Bacteria</taxon>
        <taxon>Pseudomonadati</taxon>
        <taxon>Pseudomonadota</taxon>
        <taxon>Alphaproteobacteria</taxon>
        <taxon>Rhodospirillales</taxon>
        <taxon>Rhodospirillaceae</taxon>
        <taxon>Aerophototrophica</taxon>
    </lineage>
</organism>
<dbReference type="PANTHER" id="PTHR30482">
    <property type="entry name" value="HIGH-AFFINITY BRANCHED-CHAIN AMINO ACID TRANSPORT SYSTEM PERMEASE"/>
    <property type="match status" value="1"/>
</dbReference>
<proteinExistence type="predicted"/>
<feature type="transmembrane region" description="Helical" evidence="6">
    <location>
        <begin position="272"/>
        <end position="290"/>
    </location>
</feature>
<feature type="transmembrane region" description="Helical" evidence="6">
    <location>
        <begin position="323"/>
        <end position="346"/>
    </location>
</feature>
<accession>A0A858R4K5</accession>
<feature type="transmembrane region" description="Helical" evidence="6">
    <location>
        <begin position="12"/>
        <end position="33"/>
    </location>
</feature>
<dbReference type="Pfam" id="PF11862">
    <property type="entry name" value="DUF3382"/>
    <property type="match status" value="1"/>
</dbReference>
<evidence type="ECO:0000256" key="5">
    <source>
        <dbReference type="ARBA" id="ARBA00023136"/>
    </source>
</evidence>
<dbReference type="EMBL" id="CP051775">
    <property type="protein sequence ID" value="QJE72321.1"/>
    <property type="molecule type" value="Genomic_DNA"/>
</dbReference>
<evidence type="ECO:0000256" key="4">
    <source>
        <dbReference type="ARBA" id="ARBA00022989"/>
    </source>
</evidence>
<feature type="transmembrane region" description="Helical" evidence="6">
    <location>
        <begin position="97"/>
        <end position="115"/>
    </location>
</feature>
<dbReference type="GO" id="GO:0015658">
    <property type="term" value="F:branched-chain amino acid transmembrane transporter activity"/>
    <property type="evidence" value="ECO:0007669"/>
    <property type="project" value="InterPro"/>
</dbReference>
<protein>
    <submittedName>
        <fullName evidence="8">High-affinity branched-chain amino acid ABC transporter permease LivM</fullName>
    </submittedName>
</protein>
<feature type="transmembrane region" description="Helical" evidence="6">
    <location>
        <begin position="148"/>
        <end position="167"/>
    </location>
</feature>
<reference evidence="8" key="1">
    <citation type="submission" date="2020-04" db="EMBL/GenBank/DDBJ databases">
        <title>A desert anoxygenic phototrophic bacterium fixes CO2 using RubisCO under aerobic conditions.</title>
        <authorList>
            <person name="Tang K."/>
        </authorList>
    </citation>
    <scope>NUCLEOTIDE SEQUENCE [LARGE SCALE GENOMIC DNA]</scope>
    <source>
        <strain evidence="8">MIMtkB3</strain>
    </source>
</reference>
<evidence type="ECO:0000256" key="6">
    <source>
        <dbReference type="SAM" id="Phobius"/>
    </source>
</evidence>
<feature type="transmembrane region" description="Helical" evidence="6">
    <location>
        <begin position="204"/>
        <end position="223"/>
    </location>
</feature>
<evidence type="ECO:0000259" key="7">
    <source>
        <dbReference type="Pfam" id="PF11862"/>
    </source>
</evidence>
<sequence length="433" mass="46673">MTTQTLTHRAPALLKDAAVAALLALVLSIPFIGLYTANSDQGQGLAVLSRWHWVGYVVAIVFVGRLLFSLAGDALARRRMRNAGKKPLVSIAMGHTLGRAFIVLALLFAVTLPFMPYSDRYVLDLGMTVLIYIMLAMGLNVTVGLAGLLDLGFVAFYAIGAYTFALMSTVFGLGFWICLPLSGLVAAAFGVLLSLPILRLRGDYLAIVTLGFGEITRIVLLNWQSLTGGPNGVSGIPRPTLFGMSFDRRPPEGLSSFHEVTGIEFSSEHRLMFLYFIILGLVLLASWVVWKLRRLPIGRSWEALREDEIACRSLGINPTASKVSAYATGALLGGFAGCFFAARQGFVSPESFGFIESALILAIVVLGGMGSQVGVVIASLFIVLLPEFAREFADYRMLLFGAAMILIMVWRPGGLLSNREPTLKLSSLKGAGP</sequence>
<dbReference type="InterPro" id="IPR001851">
    <property type="entry name" value="ABC_transp_permease"/>
</dbReference>
<keyword evidence="4 6" id="KW-1133">Transmembrane helix</keyword>
<comment type="subcellular location">
    <subcellularLocation>
        <location evidence="1">Cell membrane</location>
        <topology evidence="1">Multi-pass membrane protein</topology>
    </subcellularLocation>
</comment>
<keyword evidence="3 6" id="KW-0812">Transmembrane</keyword>
<dbReference type="AlphaFoldDB" id="A0A858R4K5"/>
<dbReference type="Proteomes" id="UP000501891">
    <property type="component" value="Chromosome"/>
</dbReference>
<evidence type="ECO:0000313" key="8">
    <source>
        <dbReference type="EMBL" id="QJE72321.1"/>
    </source>
</evidence>
<feature type="domain" description="High-affinity branched-chain amino acid transport system permease LivHM N-terminal" evidence="7">
    <location>
        <begin position="14"/>
        <end position="109"/>
    </location>
</feature>
<dbReference type="Pfam" id="PF02653">
    <property type="entry name" value="BPD_transp_2"/>
    <property type="match status" value="1"/>
</dbReference>
<keyword evidence="9" id="KW-1185">Reference proteome</keyword>
<evidence type="ECO:0000256" key="2">
    <source>
        <dbReference type="ARBA" id="ARBA00022475"/>
    </source>
</evidence>
<keyword evidence="5 6" id="KW-0472">Membrane</keyword>
<feature type="transmembrane region" description="Helical" evidence="6">
    <location>
        <begin position="121"/>
        <end position="141"/>
    </location>
</feature>
<dbReference type="KEGG" id="acru:HHL28_03680"/>
<feature type="transmembrane region" description="Helical" evidence="6">
    <location>
        <begin position="397"/>
        <end position="416"/>
    </location>
</feature>
<dbReference type="InterPro" id="IPR043428">
    <property type="entry name" value="LivM-like"/>
</dbReference>
<gene>
    <name evidence="8" type="primary">livM</name>
    <name evidence="8" type="ORF">HHL28_03680</name>
</gene>
<evidence type="ECO:0000256" key="3">
    <source>
        <dbReference type="ARBA" id="ARBA00022692"/>
    </source>
</evidence>
<dbReference type="CDD" id="cd06581">
    <property type="entry name" value="TM_PBP1_LivM_like"/>
    <property type="match status" value="1"/>
</dbReference>
<dbReference type="NCBIfam" id="NF008450">
    <property type="entry name" value="PRK11301.1"/>
    <property type="match status" value="1"/>
</dbReference>
<dbReference type="InterPro" id="IPR021807">
    <property type="entry name" value="LivHM_N"/>
</dbReference>
<keyword evidence="2" id="KW-1003">Cell membrane</keyword>
<dbReference type="PANTHER" id="PTHR30482:SF20">
    <property type="entry name" value="HIGH-AFFINITY BRANCHED-CHAIN AMINO ACID TRANSPORT SYSTEM PERMEASE PROTEIN LIVM"/>
    <property type="match status" value="1"/>
</dbReference>
<feature type="transmembrane region" description="Helical" evidence="6">
    <location>
        <begin position="173"/>
        <end position="197"/>
    </location>
</feature>
<name>A0A858R4K5_9PROT</name>
<evidence type="ECO:0000313" key="9">
    <source>
        <dbReference type="Proteomes" id="UP000501891"/>
    </source>
</evidence>
<evidence type="ECO:0000256" key="1">
    <source>
        <dbReference type="ARBA" id="ARBA00004651"/>
    </source>
</evidence>